<evidence type="ECO:0000259" key="2">
    <source>
        <dbReference type="Pfam" id="PF13556"/>
    </source>
</evidence>
<reference evidence="4" key="1">
    <citation type="submission" date="2020-05" db="EMBL/GenBank/DDBJ databases">
        <authorList>
            <person name="Chiriac C."/>
            <person name="Salcher M."/>
            <person name="Ghai R."/>
            <person name="Kavagutti S V."/>
        </authorList>
    </citation>
    <scope>NUCLEOTIDE SEQUENCE</scope>
</reference>
<evidence type="ECO:0000313" key="4">
    <source>
        <dbReference type="EMBL" id="CAB4562039.1"/>
    </source>
</evidence>
<evidence type="ECO:0000313" key="5">
    <source>
        <dbReference type="EMBL" id="CAB4633072.1"/>
    </source>
</evidence>
<gene>
    <name evidence="4" type="ORF">UFOPK1639_00510</name>
    <name evidence="5" type="ORF">UFOPK2132_00364</name>
</gene>
<dbReference type="InterPro" id="IPR041522">
    <property type="entry name" value="CdaR_GGDEF"/>
</dbReference>
<accession>A0A6J6DH14</accession>
<evidence type="ECO:0000259" key="3">
    <source>
        <dbReference type="Pfam" id="PF17853"/>
    </source>
</evidence>
<sequence length="394" mass="43011">MAKPKDETLEWLQSIAGELATTTLARLDKTLPWYSKMPAARRSAVGLVAQAGITSFLAWYEDPTSQPWVAADVFSTAPRELLRSISLQETLQLIRVVVQVVEDRVVQEHSELREAVLLYSREIAFSAADVYAKAAEARGLWDARLEALVVDSILSGENEEELSSRVSALGWRARGAVAVMIGGSDQSTDVDNLRREARRSGADVLVGIHGDRLIVVVGQVPEENPDPAKTPSLFVLCSGLSNSFTEGPIVVGSEVPSITDAHKSARSALSGFSVVGAWNKAPRPASADDLLAERALAGDMLAKTTLINKIYQPLRKNSPDLLDTLVTYLETGRSLELTAREMFVHSNTVRYRLKKISELIGWDATGARESFVLQVATLLGKMNEPEPTMRSRES</sequence>
<dbReference type="Gene3D" id="1.10.10.2840">
    <property type="entry name" value="PucR C-terminal helix-turn-helix domain"/>
    <property type="match status" value="1"/>
</dbReference>
<proteinExistence type="inferred from homology"/>
<dbReference type="InterPro" id="IPR051448">
    <property type="entry name" value="CdaR-like_regulators"/>
</dbReference>
<dbReference type="PANTHER" id="PTHR33744:SF7">
    <property type="entry name" value="PUCR FAMILY TRANSCRIPTIONAL REGULATOR"/>
    <property type="match status" value="1"/>
</dbReference>
<feature type="domain" description="CdaR GGDEF-like" evidence="3">
    <location>
        <begin position="155"/>
        <end position="270"/>
    </location>
</feature>
<dbReference type="AlphaFoldDB" id="A0A6J6DH14"/>
<dbReference type="InterPro" id="IPR025736">
    <property type="entry name" value="PucR_C-HTH_dom"/>
</dbReference>
<dbReference type="Pfam" id="PF13556">
    <property type="entry name" value="HTH_30"/>
    <property type="match status" value="1"/>
</dbReference>
<organism evidence="4">
    <name type="scientific">freshwater metagenome</name>
    <dbReference type="NCBI Taxonomy" id="449393"/>
    <lineage>
        <taxon>unclassified sequences</taxon>
        <taxon>metagenomes</taxon>
        <taxon>ecological metagenomes</taxon>
    </lineage>
</organism>
<comment type="similarity">
    <text evidence="1">Belongs to the CdaR family.</text>
</comment>
<dbReference type="EMBL" id="CAEZVU010000046">
    <property type="protein sequence ID" value="CAB4633072.1"/>
    <property type="molecule type" value="Genomic_DNA"/>
</dbReference>
<feature type="domain" description="PucR C-terminal helix-turn-helix" evidence="2">
    <location>
        <begin position="321"/>
        <end position="378"/>
    </location>
</feature>
<protein>
    <submittedName>
        <fullName evidence="4">Unannotated protein</fullName>
    </submittedName>
</protein>
<dbReference type="Pfam" id="PF17853">
    <property type="entry name" value="GGDEF_2"/>
    <property type="match status" value="1"/>
</dbReference>
<dbReference type="InterPro" id="IPR042070">
    <property type="entry name" value="PucR_C-HTH_sf"/>
</dbReference>
<dbReference type="EMBL" id="CAEZTH010000046">
    <property type="protein sequence ID" value="CAB4562039.1"/>
    <property type="molecule type" value="Genomic_DNA"/>
</dbReference>
<dbReference type="PANTHER" id="PTHR33744">
    <property type="entry name" value="CARBOHYDRATE DIACID REGULATOR"/>
    <property type="match status" value="1"/>
</dbReference>
<name>A0A6J6DH14_9ZZZZ</name>
<evidence type="ECO:0000256" key="1">
    <source>
        <dbReference type="ARBA" id="ARBA00006754"/>
    </source>
</evidence>